<dbReference type="Proteomes" id="UP000238479">
    <property type="component" value="Chromosome 4"/>
</dbReference>
<proteinExistence type="predicted"/>
<sequence>MEVYEVACEGKLEASLQEYLEAVLISDVTSAVGFLHPLPHFLQGDDHAEVASLLYPLVACLGIAYDLHLYYQVWLVACALGVASFLWEVYQPTPRKKTPTNDVLRFVHGEACALVVASHDPCEVDPLDFPVYALVVAFLPYEVHCALLVDPLPW</sequence>
<evidence type="ECO:0000256" key="1">
    <source>
        <dbReference type="SAM" id="Phobius"/>
    </source>
</evidence>
<feature type="transmembrane region" description="Helical" evidence="1">
    <location>
        <begin position="71"/>
        <end position="90"/>
    </location>
</feature>
<name>A0A2P6QQT5_ROSCH</name>
<evidence type="ECO:0000313" key="3">
    <source>
        <dbReference type="Proteomes" id="UP000238479"/>
    </source>
</evidence>
<dbReference type="Gramene" id="PRQ36542">
    <property type="protein sequence ID" value="PRQ36542"/>
    <property type="gene ID" value="RchiOBHm_Chr4g0392691"/>
</dbReference>
<accession>A0A2P6QQT5</accession>
<keyword evidence="1" id="KW-0472">Membrane</keyword>
<keyword evidence="1" id="KW-0812">Transmembrane</keyword>
<evidence type="ECO:0000313" key="2">
    <source>
        <dbReference type="EMBL" id="PRQ36542.1"/>
    </source>
</evidence>
<gene>
    <name evidence="2" type="ORF">RchiOBHm_Chr4g0392691</name>
</gene>
<reference evidence="2 3" key="1">
    <citation type="journal article" date="2018" name="Nat. Genet.">
        <title>The Rosa genome provides new insights in the design of modern roses.</title>
        <authorList>
            <person name="Bendahmane M."/>
        </authorList>
    </citation>
    <scope>NUCLEOTIDE SEQUENCE [LARGE SCALE GENOMIC DNA]</scope>
    <source>
        <strain evidence="3">cv. Old Blush</strain>
    </source>
</reference>
<dbReference type="EMBL" id="PDCK01000042">
    <property type="protein sequence ID" value="PRQ36542.1"/>
    <property type="molecule type" value="Genomic_DNA"/>
</dbReference>
<keyword evidence="3" id="KW-1185">Reference proteome</keyword>
<protein>
    <submittedName>
        <fullName evidence="2">Uncharacterized protein</fullName>
    </submittedName>
</protein>
<dbReference type="AlphaFoldDB" id="A0A2P6QQT5"/>
<organism evidence="2 3">
    <name type="scientific">Rosa chinensis</name>
    <name type="common">China rose</name>
    <dbReference type="NCBI Taxonomy" id="74649"/>
    <lineage>
        <taxon>Eukaryota</taxon>
        <taxon>Viridiplantae</taxon>
        <taxon>Streptophyta</taxon>
        <taxon>Embryophyta</taxon>
        <taxon>Tracheophyta</taxon>
        <taxon>Spermatophyta</taxon>
        <taxon>Magnoliopsida</taxon>
        <taxon>eudicotyledons</taxon>
        <taxon>Gunneridae</taxon>
        <taxon>Pentapetalae</taxon>
        <taxon>rosids</taxon>
        <taxon>fabids</taxon>
        <taxon>Rosales</taxon>
        <taxon>Rosaceae</taxon>
        <taxon>Rosoideae</taxon>
        <taxon>Rosoideae incertae sedis</taxon>
        <taxon>Rosa</taxon>
    </lineage>
</organism>
<comment type="caution">
    <text evidence="2">The sequence shown here is derived from an EMBL/GenBank/DDBJ whole genome shotgun (WGS) entry which is preliminary data.</text>
</comment>
<keyword evidence="1" id="KW-1133">Transmembrane helix</keyword>